<dbReference type="GO" id="GO:0005829">
    <property type="term" value="C:cytosol"/>
    <property type="evidence" value="ECO:0007669"/>
    <property type="project" value="TreeGrafter"/>
</dbReference>
<protein>
    <recommendedName>
        <fullName evidence="12">Adenosylmethionine decarboxylase</fullName>
    </recommendedName>
</protein>
<evidence type="ECO:0000256" key="8">
    <source>
        <dbReference type="ARBA" id="ARBA00023270"/>
    </source>
</evidence>
<dbReference type="AlphaFoldDB" id="A0A2M7TEC7"/>
<evidence type="ECO:0000313" key="11">
    <source>
        <dbReference type="Proteomes" id="UP000229915"/>
    </source>
</evidence>
<dbReference type="EMBL" id="PFNK01000015">
    <property type="protein sequence ID" value="PIZ43986.1"/>
    <property type="molecule type" value="Genomic_DNA"/>
</dbReference>
<keyword evidence="2" id="KW-0210">Decarboxylase</keyword>
<comment type="cofactor">
    <cofactor evidence="1">
        <name>pyruvate</name>
        <dbReference type="ChEBI" id="CHEBI:15361"/>
    </cofactor>
</comment>
<keyword evidence="3" id="KW-0068">Autocatalytic cleavage</keyword>
<dbReference type="SUPFAM" id="SSF56276">
    <property type="entry name" value="S-adenosylmethionine decarboxylase"/>
    <property type="match status" value="1"/>
</dbReference>
<gene>
    <name evidence="10" type="ORF">COY33_00465</name>
</gene>
<evidence type="ECO:0000256" key="6">
    <source>
        <dbReference type="ARBA" id="ARBA00023145"/>
    </source>
</evidence>
<organism evidence="10 11">
    <name type="scientific">candidate division WWE3 bacterium CG_4_10_14_0_2_um_filter_42_7</name>
    <dbReference type="NCBI Taxonomy" id="1975073"/>
    <lineage>
        <taxon>Bacteria</taxon>
        <taxon>Katanobacteria</taxon>
    </lineage>
</organism>
<keyword evidence="5" id="KW-0620">Polyamine biosynthesis</keyword>
<evidence type="ECO:0008006" key="12">
    <source>
        <dbReference type="Google" id="ProtNLM"/>
    </source>
</evidence>
<evidence type="ECO:0000313" key="10">
    <source>
        <dbReference type="EMBL" id="PIZ43986.1"/>
    </source>
</evidence>
<sequence>MEALAKGGETVIFIMGSLNNNEPNIFHLSARIKYENFVFSDDFITNLFSDLAKAINSKIIETKIFRLKPQGITAVSLLTESHINIHIWEELNFAYFDLATSATVNKAEEKVRKVLKSYFKGI</sequence>
<keyword evidence="8" id="KW-0704">Schiff base</keyword>
<comment type="caution">
    <text evidence="10">The sequence shown here is derived from an EMBL/GenBank/DDBJ whole genome shotgun (WGS) entry which is preliminary data.</text>
</comment>
<keyword evidence="6" id="KW-0865">Zymogen</keyword>
<dbReference type="PANTHER" id="PTHR33866:SF2">
    <property type="entry name" value="S-ADENOSYLMETHIONINE DECARBOXYLASE PROENZYME"/>
    <property type="match status" value="1"/>
</dbReference>
<keyword evidence="4" id="KW-0745">Spermidine biosynthesis</keyword>
<accession>A0A2M7TEC7</accession>
<keyword evidence="9" id="KW-0670">Pyruvate</keyword>
<dbReference type="GO" id="GO:0004014">
    <property type="term" value="F:adenosylmethionine decarboxylase activity"/>
    <property type="evidence" value="ECO:0007669"/>
    <property type="project" value="InterPro"/>
</dbReference>
<name>A0A2M7TEC7_UNCKA</name>
<proteinExistence type="predicted"/>
<evidence type="ECO:0000256" key="4">
    <source>
        <dbReference type="ARBA" id="ARBA00023066"/>
    </source>
</evidence>
<dbReference type="Gene3D" id="3.60.90.10">
    <property type="entry name" value="S-adenosylmethionine decarboxylase"/>
    <property type="match status" value="1"/>
</dbReference>
<dbReference type="GO" id="GO:0008295">
    <property type="term" value="P:spermidine biosynthetic process"/>
    <property type="evidence" value="ECO:0007669"/>
    <property type="project" value="UniProtKB-KW"/>
</dbReference>
<dbReference type="InterPro" id="IPR003826">
    <property type="entry name" value="AdoMetDC_fam_prok"/>
</dbReference>
<dbReference type="PANTHER" id="PTHR33866">
    <property type="entry name" value="S-ADENOSYLMETHIONINE DECARBOXYLASE PROENZYME"/>
    <property type="match status" value="1"/>
</dbReference>
<evidence type="ECO:0000256" key="9">
    <source>
        <dbReference type="ARBA" id="ARBA00023317"/>
    </source>
</evidence>
<reference evidence="11" key="1">
    <citation type="submission" date="2017-09" db="EMBL/GenBank/DDBJ databases">
        <title>Depth-based differentiation of microbial function through sediment-hosted aquifers and enrichment of novel symbionts in the deep terrestrial subsurface.</title>
        <authorList>
            <person name="Probst A.J."/>
            <person name="Ladd B."/>
            <person name="Jarett J.K."/>
            <person name="Geller-Mcgrath D.E."/>
            <person name="Sieber C.M.K."/>
            <person name="Emerson J.B."/>
            <person name="Anantharaman K."/>
            <person name="Thomas B.C."/>
            <person name="Malmstrom R."/>
            <person name="Stieglmeier M."/>
            <person name="Klingl A."/>
            <person name="Woyke T."/>
            <person name="Ryan C.M."/>
            <person name="Banfield J.F."/>
        </authorList>
    </citation>
    <scope>NUCLEOTIDE SEQUENCE [LARGE SCALE GENOMIC DNA]</scope>
</reference>
<evidence type="ECO:0000256" key="7">
    <source>
        <dbReference type="ARBA" id="ARBA00023239"/>
    </source>
</evidence>
<dbReference type="Pfam" id="PF02675">
    <property type="entry name" value="AdoMet_dc"/>
    <property type="match status" value="1"/>
</dbReference>
<dbReference type="Proteomes" id="UP000229915">
    <property type="component" value="Unassembled WGS sequence"/>
</dbReference>
<dbReference type="InterPro" id="IPR016067">
    <property type="entry name" value="S-AdoMet_deCO2ase_core"/>
</dbReference>
<evidence type="ECO:0000256" key="2">
    <source>
        <dbReference type="ARBA" id="ARBA00022793"/>
    </source>
</evidence>
<keyword evidence="7" id="KW-0456">Lyase</keyword>
<evidence type="ECO:0000256" key="5">
    <source>
        <dbReference type="ARBA" id="ARBA00023115"/>
    </source>
</evidence>
<evidence type="ECO:0000256" key="1">
    <source>
        <dbReference type="ARBA" id="ARBA00001928"/>
    </source>
</evidence>
<evidence type="ECO:0000256" key="3">
    <source>
        <dbReference type="ARBA" id="ARBA00022813"/>
    </source>
</evidence>